<keyword evidence="5 12" id="KW-0812">Transmembrane</keyword>
<organism evidence="14 15">
    <name type="scientific">Rhodotorula mucilaginosa</name>
    <name type="common">Yeast</name>
    <name type="synonym">Rhodotorula rubra</name>
    <dbReference type="NCBI Taxonomy" id="5537"/>
    <lineage>
        <taxon>Eukaryota</taxon>
        <taxon>Fungi</taxon>
        <taxon>Dikarya</taxon>
        <taxon>Basidiomycota</taxon>
        <taxon>Pucciniomycotina</taxon>
        <taxon>Microbotryomycetes</taxon>
        <taxon>Sporidiobolales</taxon>
        <taxon>Sporidiobolaceae</taxon>
        <taxon>Rhodotorula</taxon>
    </lineage>
</organism>
<dbReference type="GO" id="GO:0046872">
    <property type="term" value="F:metal ion binding"/>
    <property type="evidence" value="ECO:0007669"/>
    <property type="project" value="UniProtKB-KW"/>
</dbReference>
<dbReference type="InterPro" id="IPR045150">
    <property type="entry name" value="CYB561D1/2"/>
</dbReference>
<feature type="domain" description="Cytochrome b561" evidence="13">
    <location>
        <begin position="18"/>
        <end position="240"/>
    </location>
</feature>
<evidence type="ECO:0000256" key="6">
    <source>
        <dbReference type="ARBA" id="ARBA00022723"/>
    </source>
</evidence>
<keyword evidence="9" id="KW-0408">Iron</keyword>
<dbReference type="Gene3D" id="1.20.120.1770">
    <property type="match status" value="1"/>
</dbReference>
<feature type="transmembrane region" description="Helical" evidence="12">
    <location>
        <begin position="214"/>
        <end position="237"/>
    </location>
</feature>
<dbReference type="GO" id="GO:0020037">
    <property type="term" value="F:heme binding"/>
    <property type="evidence" value="ECO:0007669"/>
    <property type="project" value="TreeGrafter"/>
</dbReference>
<dbReference type="PANTHER" id="PTHR15422">
    <property type="entry name" value="OS05G0565100 PROTEIN"/>
    <property type="match status" value="1"/>
</dbReference>
<protein>
    <recommendedName>
        <fullName evidence="13">Cytochrome b561 domain-containing protein</fullName>
    </recommendedName>
</protein>
<feature type="region of interest" description="Disordered" evidence="11">
    <location>
        <begin position="596"/>
        <end position="677"/>
    </location>
</feature>
<keyword evidence="3" id="KW-0813">Transport</keyword>
<feature type="transmembrane region" description="Helical" evidence="12">
    <location>
        <begin position="48"/>
        <end position="74"/>
    </location>
</feature>
<feature type="region of interest" description="Disordered" evidence="11">
    <location>
        <begin position="281"/>
        <end position="309"/>
    </location>
</feature>
<feature type="transmembrane region" description="Helical" evidence="12">
    <location>
        <begin position="133"/>
        <end position="150"/>
    </location>
</feature>
<evidence type="ECO:0000256" key="2">
    <source>
        <dbReference type="ARBA" id="ARBA00004141"/>
    </source>
</evidence>
<evidence type="ECO:0000313" key="14">
    <source>
        <dbReference type="EMBL" id="KAG0663734.1"/>
    </source>
</evidence>
<dbReference type="GO" id="GO:0140575">
    <property type="term" value="F:transmembrane monodehydroascorbate reductase activity"/>
    <property type="evidence" value="ECO:0007669"/>
    <property type="project" value="InterPro"/>
</dbReference>
<evidence type="ECO:0000256" key="4">
    <source>
        <dbReference type="ARBA" id="ARBA00022617"/>
    </source>
</evidence>
<evidence type="ECO:0000256" key="9">
    <source>
        <dbReference type="ARBA" id="ARBA00023004"/>
    </source>
</evidence>
<proteinExistence type="predicted"/>
<dbReference type="CDD" id="cd08760">
    <property type="entry name" value="Cyt_b561_FRRS1_like"/>
    <property type="match status" value="1"/>
</dbReference>
<evidence type="ECO:0000256" key="3">
    <source>
        <dbReference type="ARBA" id="ARBA00022448"/>
    </source>
</evidence>
<comment type="cofactor">
    <cofactor evidence="1">
        <name>heme b</name>
        <dbReference type="ChEBI" id="CHEBI:60344"/>
    </cofactor>
</comment>
<accession>A0A9P6W656</accession>
<feature type="region of interest" description="Disordered" evidence="11">
    <location>
        <begin position="372"/>
        <end position="416"/>
    </location>
</feature>
<feature type="compositionally biased region" description="Basic and acidic residues" evidence="11">
    <location>
        <begin position="287"/>
        <end position="309"/>
    </location>
</feature>
<keyword evidence="8 12" id="KW-1133">Transmembrane helix</keyword>
<dbReference type="OrthoDB" id="2527180at2759"/>
<dbReference type="AlphaFoldDB" id="A0A9P6W656"/>
<dbReference type="InterPro" id="IPR006593">
    <property type="entry name" value="Cyt_b561/ferric_Rdtase_TM"/>
</dbReference>
<evidence type="ECO:0000256" key="8">
    <source>
        <dbReference type="ARBA" id="ARBA00022989"/>
    </source>
</evidence>
<gene>
    <name evidence="14" type="ORF">C6P46_002303</name>
</gene>
<keyword evidence="10 12" id="KW-0472">Membrane</keyword>
<dbReference type="EMBL" id="PUHQ01000018">
    <property type="protein sequence ID" value="KAG0663734.1"/>
    <property type="molecule type" value="Genomic_DNA"/>
</dbReference>
<comment type="subcellular location">
    <subcellularLocation>
        <location evidence="2">Membrane</location>
        <topology evidence="2">Multi-pass membrane protein</topology>
    </subcellularLocation>
</comment>
<evidence type="ECO:0000256" key="10">
    <source>
        <dbReference type="ARBA" id="ARBA00023136"/>
    </source>
</evidence>
<evidence type="ECO:0000259" key="13">
    <source>
        <dbReference type="PROSITE" id="PS50939"/>
    </source>
</evidence>
<dbReference type="PROSITE" id="PS50939">
    <property type="entry name" value="CYTOCHROME_B561"/>
    <property type="match status" value="1"/>
</dbReference>
<sequence>MSAQLVLDEIRALFPPASSTLEARYDHAALPSGAGHEGVGAGASTKGYAWLIVVHGILGFLALQVIAPLAVVIAAVGRSWPNNLWFRMHWKMQAYGSWPVLLLAVTFAFIASTVGRRERGLLEPEPLDLHQQMGFTLLGLVGLQLFLGYYSHARERAVQTFAQSENPGAEKPPKRRATNWSHILLGIVILTLGGLQISWGFDEYEKRLGREVPMWIQIVHFAVAGVAPVIITPFIIVRGLLRMRRGQTFAQAFFGRDQPEPYQPPRRMFLNTSDYLEQAQALGPGNDPEKDEVGTSYEKGHGADGRLRVDSQASNWPGAATREEYEHEVASTVGHGSIVSTGYDEGSLYDYAASNSSPVVSHARRVVIEEEKSSLLSSAAPMGSSGGLGHEKEQSAAGQGGGGRPSQIPYRLPCTSPTYPPPAPAQVFVPPPMLPPIEPISSPPAPPRTASMASRIAKFSSFSPRLAFMPFSGSTPAGMPTPTETPSNYSCSVVSAGSGATTLFVYEEPAQASAVFVPSPPPVPPRPTAYTPGSSIATDLAVEDDSVAPRKDITPTLTRAVSSAAQIEDADADAADGTQSPASVIELAQQPKLQLELTNPDPPSDQEDGAVTAKSPFADDSESLRLMDELERELTISTTRSGRRARADASPEAGDDTADAAVPAEVAEETASTDQATALAREQSGKWLAGGK</sequence>
<evidence type="ECO:0000256" key="12">
    <source>
        <dbReference type="SAM" id="Phobius"/>
    </source>
</evidence>
<dbReference type="Proteomes" id="UP000777482">
    <property type="component" value="Unassembled WGS sequence"/>
</dbReference>
<keyword evidence="4" id="KW-0349">Heme</keyword>
<evidence type="ECO:0000313" key="15">
    <source>
        <dbReference type="Proteomes" id="UP000777482"/>
    </source>
</evidence>
<feature type="compositionally biased region" description="Basic and acidic residues" evidence="11">
    <location>
        <begin position="622"/>
        <end position="634"/>
    </location>
</feature>
<keyword evidence="6" id="KW-0479">Metal-binding</keyword>
<name>A0A9P6W656_RHOMI</name>
<evidence type="ECO:0000256" key="5">
    <source>
        <dbReference type="ARBA" id="ARBA00022692"/>
    </source>
</evidence>
<evidence type="ECO:0000256" key="11">
    <source>
        <dbReference type="SAM" id="MobiDB-lite"/>
    </source>
</evidence>
<evidence type="ECO:0000256" key="7">
    <source>
        <dbReference type="ARBA" id="ARBA00022982"/>
    </source>
</evidence>
<dbReference type="GO" id="GO:0016020">
    <property type="term" value="C:membrane"/>
    <property type="evidence" value="ECO:0007669"/>
    <property type="project" value="UniProtKB-SubCell"/>
</dbReference>
<feature type="transmembrane region" description="Helical" evidence="12">
    <location>
        <begin position="180"/>
        <end position="199"/>
    </location>
</feature>
<feature type="transmembrane region" description="Helical" evidence="12">
    <location>
        <begin position="95"/>
        <end position="113"/>
    </location>
</feature>
<keyword evidence="7" id="KW-0249">Electron transport</keyword>
<comment type="caution">
    <text evidence="14">The sequence shown here is derived from an EMBL/GenBank/DDBJ whole genome shotgun (WGS) entry which is preliminary data.</text>
</comment>
<dbReference type="PANTHER" id="PTHR15422:SF24">
    <property type="entry name" value="DOMON RELATED DOMAIN-CONTAINING PROTEIN"/>
    <property type="match status" value="1"/>
</dbReference>
<dbReference type="SMART" id="SM00665">
    <property type="entry name" value="B561"/>
    <property type="match status" value="1"/>
</dbReference>
<reference evidence="14 15" key="1">
    <citation type="submission" date="2020-11" db="EMBL/GenBank/DDBJ databases">
        <title>Kefir isolates.</title>
        <authorList>
            <person name="Marcisauskas S."/>
            <person name="Kim Y."/>
            <person name="Blasche S."/>
        </authorList>
    </citation>
    <scope>NUCLEOTIDE SEQUENCE [LARGE SCALE GENOMIC DNA]</scope>
    <source>
        <strain evidence="14 15">KR</strain>
    </source>
</reference>
<evidence type="ECO:0000256" key="1">
    <source>
        <dbReference type="ARBA" id="ARBA00001970"/>
    </source>
</evidence>
<keyword evidence="15" id="KW-1185">Reference proteome</keyword>